<accession>A0A4R8VBJ0</accession>
<dbReference type="Pfam" id="PF01814">
    <property type="entry name" value="Hemerythrin"/>
    <property type="match status" value="1"/>
</dbReference>
<comment type="caution">
    <text evidence="2">The sequence shown here is derived from an EMBL/GenBank/DDBJ whole genome shotgun (WGS) entry which is preliminary data.</text>
</comment>
<proteinExistence type="predicted"/>
<dbReference type="OrthoDB" id="5197650at2"/>
<dbReference type="EMBL" id="SOFI01000003">
    <property type="protein sequence ID" value="TFB79995.1"/>
    <property type="molecule type" value="Genomic_DNA"/>
</dbReference>
<dbReference type="CDD" id="cd12108">
    <property type="entry name" value="Hr-like"/>
    <property type="match status" value="1"/>
</dbReference>
<organism evidence="2 3">
    <name type="scientific">Terrimesophilobacter mesophilus</name>
    <dbReference type="NCBI Taxonomy" id="433647"/>
    <lineage>
        <taxon>Bacteria</taxon>
        <taxon>Bacillati</taxon>
        <taxon>Actinomycetota</taxon>
        <taxon>Actinomycetes</taxon>
        <taxon>Micrococcales</taxon>
        <taxon>Microbacteriaceae</taxon>
        <taxon>Terrimesophilobacter</taxon>
    </lineage>
</organism>
<sequence>MSPVDADADADADGAGCATDDLLIVHRLLRTLFGKAPALVESCDSDRRQKRIDEHLDEITGALHRHHQGEDITLWDRLTQRRPACALHVELMRAQHADISQLLDEVDAARAVWRAGRLGGGAALLAALDRLNEALNAHLTDEERFVPEAAGALLTQAEWDEMRDHGIATMPRERLLIQLGYLMREMDSDEERERFWRGVPVMARALYRLFGARQLSRELAELYGTADSRR</sequence>
<gene>
    <name evidence="2" type="ORF">E3N84_08010</name>
</gene>
<dbReference type="InterPro" id="IPR012312">
    <property type="entry name" value="Hemerythrin-like"/>
</dbReference>
<evidence type="ECO:0000313" key="3">
    <source>
        <dbReference type="Proteomes" id="UP000298488"/>
    </source>
</evidence>
<keyword evidence="3" id="KW-1185">Reference proteome</keyword>
<protein>
    <submittedName>
        <fullName evidence="2">Hemerythrin domain-containing protein</fullName>
    </submittedName>
</protein>
<dbReference type="Proteomes" id="UP000298488">
    <property type="component" value="Unassembled WGS sequence"/>
</dbReference>
<reference evidence="2 3" key="1">
    <citation type="submission" date="2019-03" db="EMBL/GenBank/DDBJ databases">
        <title>Genomics of glacier-inhabiting Cryobacterium strains.</title>
        <authorList>
            <person name="Liu Q."/>
            <person name="Xin Y.-H."/>
        </authorList>
    </citation>
    <scope>NUCLEOTIDE SEQUENCE [LARGE SCALE GENOMIC DNA]</scope>
    <source>
        <strain evidence="2 3">CGMCC 1.10440</strain>
    </source>
</reference>
<evidence type="ECO:0000259" key="1">
    <source>
        <dbReference type="Pfam" id="PF01814"/>
    </source>
</evidence>
<dbReference type="AlphaFoldDB" id="A0A4R8VBJ0"/>
<dbReference type="RefSeq" id="WP_104095860.1">
    <property type="nucleotide sequence ID" value="NZ_JACHBP010000001.1"/>
</dbReference>
<evidence type="ECO:0000313" key="2">
    <source>
        <dbReference type="EMBL" id="TFB79995.1"/>
    </source>
</evidence>
<dbReference type="Gene3D" id="1.20.120.520">
    <property type="entry name" value="nmb1532 protein domain like"/>
    <property type="match status" value="1"/>
</dbReference>
<feature type="domain" description="Hemerythrin-like" evidence="1">
    <location>
        <begin position="20"/>
        <end position="144"/>
    </location>
</feature>
<name>A0A4R8VBJ0_9MICO</name>